<keyword evidence="1" id="KW-0812">Transmembrane</keyword>
<feature type="transmembrane region" description="Helical" evidence="1">
    <location>
        <begin position="84"/>
        <end position="105"/>
    </location>
</feature>
<feature type="transmembrane region" description="Helical" evidence="1">
    <location>
        <begin position="59"/>
        <end position="77"/>
    </location>
</feature>
<name>A0A183T691_SCHSO</name>
<sequence length="112" mass="12324">MAGNATVATSSCYPSLICGSSKLVLPSGHTTGKRHDQREKQREGHRCCVCLHPVPPLLFPSHCPLPFFFFFFFFFFSSSSRPSFLLSLLLSCTLTSSLLTVSSPFSPPPHSK</sequence>
<evidence type="ECO:0000256" key="1">
    <source>
        <dbReference type="SAM" id="Phobius"/>
    </source>
</evidence>
<dbReference type="AlphaFoldDB" id="A0A183T691"/>
<dbReference type="WBParaSite" id="SSLN_0001243901-mRNA-1">
    <property type="protein sequence ID" value="SSLN_0001243901-mRNA-1"/>
    <property type="gene ID" value="SSLN_0001243901"/>
</dbReference>
<evidence type="ECO:0000313" key="2">
    <source>
        <dbReference type="EMBL" id="VDL98374.1"/>
    </source>
</evidence>
<organism evidence="4">
    <name type="scientific">Schistocephalus solidus</name>
    <name type="common">Tapeworm</name>
    <dbReference type="NCBI Taxonomy" id="70667"/>
    <lineage>
        <taxon>Eukaryota</taxon>
        <taxon>Metazoa</taxon>
        <taxon>Spiralia</taxon>
        <taxon>Lophotrochozoa</taxon>
        <taxon>Platyhelminthes</taxon>
        <taxon>Cestoda</taxon>
        <taxon>Eucestoda</taxon>
        <taxon>Diphyllobothriidea</taxon>
        <taxon>Diphyllobothriidae</taxon>
        <taxon>Schistocephalus</taxon>
    </lineage>
</organism>
<proteinExistence type="predicted"/>
<keyword evidence="1" id="KW-0472">Membrane</keyword>
<evidence type="ECO:0000313" key="4">
    <source>
        <dbReference type="WBParaSite" id="SSLN_0001243901-mRNA-1"/>
    </source>
</evidence>
<reference evidence="4" key="1">
    <citation type="submission" date="2016-06" db="UniProtKB">
        <authorList>
            <consortium name="WormBaseParasite"/>
        </authorList>
    </citation>
    <scope>IDENTIFICATION</scope>
</reference>
<keyword evidence="1" id="KW-1133">Transmembrane helix</keyword>
<protein>
    <submittedName>
        <fullName evidence="2 4">Uncharacterized protein</fullName>
    </submittedName>
</protein>
<keyword evidence="3" id="KW-1185">Reference proteome</keyword>
<dbReference type="Proteomes" id="UP000275846">
    <property type="component" value="Unassembled WGS sequence"/>
</dbReference>
<reference evidence="2 3" key="2">
    <citation type="submission" date="2018-11" db="EMBL/GenBank/DDBJ databases">
        <authorList>
            <consortium name="Pathogen Informatics"/>
        </authorList>
    </citation>
    <scope>NUCLEOTIDE SEQUENCE [LARGE SCALE GENOMIC DNA]</scope>
    <source>
        <strain evidence="2 3">NST_G2</strain>
    </source>
</reference>
<accession>A0A183T691</accession>
<evidence type="ECO:0000313" key="3">
    <source>
        <dbReference type="Proteomes" id="UP000275846"/>
    </source>
</evidence>
<gene>
    <name evidence="2" type="ORF">SSLN_LOCUS11989</name>
</gene>
<dbReference type="EMBL" id="UYSU01036940">
    <property type="protein sequence ID" value="VDL98374.1"/>
    <property type="molecule type" value="Genomic_DNA"/>
</dbReference>